<dbReference type="RefSeq" id="WP_101377730.1">
    <property type="nucleotide sequence ID" value="NZ_CP101642.1"/>
</dbReference>
<reference evidence="1 2" key="1">
    <citation type="submission" date="2018-02" db="EMBL/GenBank/DDBJ databases">
        <authorList>
            <person name="Rodrigo-Torres L."/>
            <person name="Arahal R. D."/>
            <person name="Lucena T."/>
        </authorList>
    </citation>
    <scope>NUCLEOTIDE SEQUENCE [LARGE SCALE GENOMIC DNA]</scope>
    <source>
        <strain evidence="1 2">CECT 9267</strain>
    </source>
</reference>
<evidence type="ECO:0000313" key="2">
    <source>
        <dbReference type="Proteomes" id="UP000239650"/>
    </source>
</evidence>
<dbReference type="Proteomes" id="UP000239650">
    <property type="component" value="Unassembled WGS sequence"/>
</dbReference>
<gene>
    <name evidence="1" type="ORF">LAS9267_00223</name>
</gene>
<sequence>MTKEIYSLTDLVGRIRLWSLNRGLDKADSSKQLLKLQEELGELTQAHLKGHPDKQRDSIGDIVVVLTIYCQQEGISLRRCLQEAYEVIWYRKGKMVNGVFVKTEDLEVNE</sequence>
<dbReference type="InterPro" id="IPR021130">
    <property type="entry name" value="PRib-ATP_PPHydrolase-like"/>
</dbReference>
<proteinExistence type="predicted"/>
<protein>
    <submittedName>
        <fullName evidence="1">Phosphoribosyl-ATP pyrophosphohydrolase</fullName>
    </submittedName>
</protein>
<dbReference type="CDD" id="cd11540">
    <property type="entry name" value="NTP-PPase_u3"/>
    <property type="match status" value="1"/>
</dbReference>
<dbReference type="Gene3D" id="1.10.287.1080">
    <property type="entry name" value="MazG-like"/>
    <property type="match status" value="1"/>
</dbReference>
<dbReference type="SUPFAM" id="SSF101386">
    <property type="entry name" value="all-alpha NTP pyrophosphatases"/>
    <property type="match status" value="1"/>
</dbReference>
<evidence type="ECO:0000313" key="1">
    <source>
        <dbReference type="EMBL" id="SPE18676.1"/>
    </source>
</evidence>
<dbReference type="Pfam" id="PF01503">
    <property type="entry name" value="PRA-PH"/>
    <property type="match status" value="1"/>
</dbReference>
<dbReference type="EMBL" id="OKRC01000001">
    <property type="protein sequence ID" value="SPE18676.1"/>
    <property type="molecule type" value="Genomic_DNA"/>
</dbReference>
<name>A0AAE8J424_LATSK</name>
<organism evidence="1 2">
    <name type="scientific">Latilactobacillus sakei</name>
    <name type="common">Lactobacillus sakei</name>
    <dbReference type="NCBI Taxonomy" id="1599"/>
    <lineage>
        <taxon>Bacteria</taxon>
        <taxon>Bacillati</taxon>
        <taxon>Bacillota</taxon>
        <taxon>Bacilli</taxon>
        <taxon>Lactobacillales</taxon>
        <taxon>Lactobacillaceae</taxon>
        <taxon>Latilactobacillus</taxon>
    </lineage>
</organism>
<accession>A0AAE8J424</accession>
<dbReference type="AlphaFoldDB" id="A0AAE8J424"/>
<comment type="caution">
    <text evidence="1">The sequence shown here is derived from an EMBL/GenBank/DDBJ whole genome shotgun (WGS) entry which is preliminary data.</text>
</comment>